<accession>A0A5D3K049</accession>
<sequence length="65" mass="7554">MKRRRFIPKLSLKARLDVKAQQLRDEAKAFPPGHKRDSLLRKARQDEIASHVIKWLTSPGLQPPK</sequence>
<dbReference type="AlphaFoldDB" id="A0A5D3K049"/>
<organism evidence="1 2">
    <name type="scientific">Bradyrhizobium rifense</name>
    <dbReference type="NCBI Taxonomy" id="515499"/>
    <lineage>
        <taxon>Bacteria</taxon>
        <taxon>Pseudomonadati</taxon>
        <taxon>Pseudomonadota</taxon>
        <taxon>Alphaproteobacteria</taxon>
        <taxon>Hyphomicrobiales</taxon>
        <taxon>Nitrobacteraceae</taxon>
        <taxon>Bradyrhizobium</taxon>
    </lineage>
</organism>
<evidence type="ECO:0000313" key="2">
    <source>
        <dbReference type="Proteomes" id="UP000324758"/>
    </source>
</evidence>
<gene>
    <name evidence="1" type="ORF">FXB40_45675</name>
</gene>
<dbReference type="OrthoDB" id="8128823at2"/>
<dbReference type="EMBL" id="VSSS01000100">
    <property type="protein sequence ID" value="TYL83894.1"/>
    <property type="molecule type" value="Genomic_DNA"/>
</dbReference>
<comment type="caution">
    <text evidence="1">The sequence shown here is derived from an EMBL/GenBank/DDBJ whole genome shotgun (WGS) entry which is preliminary data.</text>
</comment>
<evidence type="ECO:0000313" key="1">
    <source>
        <dbReference type="EMBL" id="TYL83894.1"/>
    </source>
</evidence>
<dbReference type="Proteomes" id="UP000324758">
    <property type="component" value="Unassembled WGS sequence"/>
</dbReference>
<proteinExistence type="predicted"/>
<reference evidence="1 2" key="1">
    <citation type="submission" date="2019-08" db="EMBL/GenBank/DDBJ databases">
        <title>Bradyrhizobium hipponensis sp. nov., a rhizobium isolated from a Lupinus angustifolius root nodule in Tunisia.</title>
        <authorList>
            <person name="Off K."/>
            <person name="Rejili M."/>
            <person name="Mars M."/>
            <person name="Brachmann A."/>
            <person name="Marin M."/>
        </authorList>
    </citation>
    <scope>NUCLEOTIDE SEQUENCE [LARGE SCALE GENOMIC DNA]</scope>
    <source>
        <strain evidence="1 2">CTAW71</strain>
    </source>
</reference>
<protein>
    <submittedName>
        <fullName evidence="1">Uncharacterized protein</fullName>
    </submittedName>
</protein>
<name>A0A5D3K049_9BRAD</name>
<keyword evidence="2" id="KW-1185">Reference proteome</keyword>